<dbReference type="UniPathway" id="UPA00017"/>
<feature type="binding site" evidence="12">
    <location>
        <position position="161"/>
    </location>
    <ligand>
        <name>CoA</name>
        <dbReference type="ChEBI" id="CHEBI:57287"/>
    </ligand>
</feature>
<gene>
    <name evidence="17" type="ORF">BJF91_11830</name>
    <name evidence="16" type="ORF">GGQ71_003142</name>
</gene>
<protein>
    <recommendedName>
        <fullName evidence="5">Enterobactin synthase component D</fullName>
    </recommendedName>
    <alternativeName>
        <fullName evidence="8">4'-phosphopantetheinyl transferase EntD</fullName>
    </alternativeName>
    <alternativeName>
        <fullName evidence="9">Enterochelin synthase D</fullName>
    </alternativeName>
</protein>
<dbReference type="Pfam" id="PF01648">
    <property type="entry name" value="ACPS"/>
    <property type="match status" value="1"/>
</dbReference>
<dbReference type="OrthoDB" id="8210607at2"/>
<evidence type="ECO:0000256" key="9">
    <source>
        <dbReference type="ARBA" id="ARBA00031996"/>
    </source>
</evidence>
<dbReference type="EMBL" id="MKIN01000021">
    <property type="protein sequence ID" value="OLP50030.1"/>
    <property type="molecule type" value="Genomic_DNA"/>
</dbReference>
<comment type="catalytic activity">
    <reaction evidence="11">
        <text>apo-[peptidyl-carrier protein] + CoA = holo-[peptidyl-carrier protein] + adenosine 3',5'-bisphosphate + H(+)</text>
        <dbReference type="Rhea" id="RHEA:46228"/>
        <dbReference type="Rhea" id="RHEA-COMP:11479"/>
        <dbReference type="Rhea" id="RHEA-COMP:11480"/>
        <dbReference type="ChEBI" id="CHEBI:15378"/>
        <dbReference type="ChEBI" id="CHEBI:29999"/>
        <dbReference type="ChEBI" id="CHEBI:57287"/>
        <dbReference type="ChEBI" id="CHEBI:58343"/>
        <dbReference type="ChEBI" id="CHEBI:64479"/>
    </reaction>
</comment>
<comment type="subunit">
    <text evidence="4">EntB, EntD, EntE, and EntF form a multienzyme complex called enterobactin synthase.</text>
</comment>
<dbReference type="Proteomes" id="UP000544107">
    <property type="component" value="Unassembled WGS sequence"/>
</dbReference>
<organism evidence="17 18">
    <name type="scientific">Allorhizobium taibaishanense</name>
    <dbReference type="NCBI Taxonomy" id="887144"/>
    <lineage>
        <taxon>Bacteria</taxon>
        <taxon>Pseudomonadati</taxon>
        <taxon>Pseudomonadota</taxon>
        <taxon>Alphaproteobacteria</taxon>
        <taxon>Hyphomicrobiales</taxon>
        <taxon>Rhizobiaceae</taxon>
        <taxon>Rhizobium/Agrobacterium group</taxon>
        <taxon>Allorhizobium</taxon>
    </lineage>
</organism>
<dbReference type="GO" id="GO:0000287">
    <property type="term" value="F:magnesium ion binding"/>
    <property type="evidence" value="ECO:0007669"/>
    <property type="project" value="InterPro"/>
</dbReference>
<evidence type="ECO:0000313" key="17">
    <source>
        <dbReference type="EMBL" id="OLP50030.1"/>
    </source>
</evidence>
<keyword evidence="13" id="KW-0460">Magnesium</keyword>
<dbReference type="GO" id="GO:0009366">
    <property type="term" value="C:enterobactin synthetase complex"/>
    <property type="evidence" value="ECO:0007669"/>
    <property type="project" value="InterPro"/>
</dbReference>
<feature type="binding site" evidence="12">
    <location>
        <position position="50"/>
    </location>
    <ligand>
        <name>CoA</name>
        <dbReference type="ChEBI" id="CHEBI:57287"/>
    </ligand>
</feature>
<feature type="binding site" evidence="12">
    <location>
        <position position="117"/>
    </location>
    <ligand>
        <name>CoA</name>
        <dbReference type="ChEBI" id="CHEBI:57287"/>
    </ligand>
</feature>
<comment type="caution">
    <text evidence="17">The sequence shown here is derived from an EMBL/GenBank/DDBJ whole genome shotgun (WGS) entry which is preliminary data.</text>
</comment>
<evidence type="ECO:0000256" key="11">
    <source>
        <dbReference type="ARBA" id="ARBA00049191"/>
    </source>
</evidence>
<dbReference type="RefSeq" id="WP_075613922.1">
    <property type="nucleotide sequence ID" value="NZ_JACIED010000003.1"/>
</dbReference>
<dbReference type="GO" id="GO:0005886">
    <property type="term" value="C:plasma membrane"/>
    <property type="evidence" value="ECO:0007669"/>
    <property type="project" value="TreeGrafter"/>
</dbReference>
<evidence type="ECO:0000259" key="15">
    <source>
        <dbReference type="Pfam" id="PF17837"/>
    </source>
</evidence>
<feature type="binding site" evidence="12">
    <location>
        <begin position="95"/>
        <end position="96"/>
    </location>
    <ligand>
        <name>CoA</name>
        <dbReference type="ChEBI" id="CHEBI:57287"/>
    </ligand>
</feature>
<dbReference type="STRING" id="887144.BJF91_11830"/>
<feature type="domain" description="4'-phosphopantetheinyl transferase N-terminal" evidence="15">
    <location>
        <begin position="41"/>
        <end position="105"/>
    </location>
</feature>
<dbReference type="GO" id="GO:0009239">
    <property type="term" value="P:enterobactin biosynthetic process"/>
    <property type="evidence" value="ECO:0007669"/>
    <property type="project" value="UniProtKB-UniPathway"/>
</dbReference>
<comment type="function">
    <text evidence="1">Involved in the biosynthesis of the siderophore enterobactin (enterochelin), which is a macrocyclic trimeric lactone of N-(2,3-dihydroxybenzoyl)-serine. The serine trilactone serves as a scaffolding for the three catechol functionalities that provide hexadentate coordination for the tightly ligated iron(2+) atoms. Plays an essential role in the assembly of the enterobactin by catalyzing the transfer of the 4'-phosphopantetheine (Ppant) moiety from coenzyme A to the apo-domains of both EntB (ArCP domain) and EntF (PCP domain) to yield their holo-forms which make them competent for the activation of 2,3-dihydroxybenzoate (DHB) and L-serine, respectively.</text>
</comment>
<evidence type="ECO:0000313" key="18">
    <source>
        <dbReference type="Proteomes" id="UP000185598"/>
    </source>
</evidence>
<comment type="catalytic activity">
    <reaction evidence="10">
        <text>apo-[aryl-carrier protein] + CoA = holo-[aryl-carrier protein] + adenosine 3',5'-bisphosphate + H(+)</text>
        <dbReference type="Rhea" id="RHEA:48404"/>
        <dbReference type="Rhea" id="RHEA-COMP:15903"/>
        <dbReference type="Rhea" id="RHEA-COMP:17557"/>
        <dbReference type="ChEBI" id="CHEBI:15378"/>
        <dbReference type="ChEBI" id="CHEBI:29999"/>
        <dbReference type="ChEBI" id="CHEBI:57287"/>
        <dbReference type="ChEBI" id="CHEBI:58343"/>
        <dbReference type="ChEBI" id="CHEBI:64479"/>
    </reaction>
</comment>
<evidence type="ECO:0000313" key="16">
    <source>
        <dbReference type="EMBL" id="MBB4008862.1"/>
    </source>
</evidence>
<dbReference type="Gene3D" id="3.90.470.20">
    <property type="entry name" value="4'-phosphopantetheinyl transferase domain"/>
    <property type="match status" value="1"/>
</dbReference>
<feature type="binding site" evidence="12">
    <location>
        <position position="165"/>
    </location>
    <ligand>
        <name>CoA</name>
        <dbReference type="ChEBI" id="CHEBI:57287"/>
    </ligand>
</feature>
<evidence type="ECO:0000256" key="6">
    <source>
        <dbReference type="ARBA" id="ARBA00022679"/>
    </source>
</evidence>
<name>A0A1Q9A627_9HYPH</name>
<accession>A0A1Q9A627</accession>
<dbReference type="PANTHER" id="PTHR38096">
    <property type="entry name" value="ENTEROBACTIN SYNTHASE COMPONENT D"/>
    <property type="match status" value="1"/>
</dbReference>
<dbReference type="InterPro" id="IPR037143">
    <property type="entry name" value="4-PPantetheinyl_Trfase_dom_sf"/>
</dbReference>
<keyword evidence="6 16" id="KW-0808">Transferase</keyword>
<keyword evidence="18" id="KW-1185">Reference proteome</keyword>
<feature type="domain" description="4'-phosphopantetheinyl transferase" evidence="14">
    <location>
        <begin position="113"/>
        <end position="188"/>
    </location>
</feature>
<evidence type="ECO:0000256" key="10">
    <source>
        <dbReference type="ARBA" id="ARBA00049176"/>
    </source>
</evidence>
<reference evidence="17 18" key="1">
    <citation type="submission" date="2016-09" db="EMBL/GenBank/DDBJ databases">
        <title>Rhizobium oryziradicis sp. nov., isolated from the root of rice.</title>
        <authorList>
            <person name="Zhao J."/>
            <person name="Zhang X."/>
        </authorList>
    </citation>
    <scope>NUCLEOTIDE SEQUENCE [LARGE SCALE GENOMIC DNA]</scope>
    <source>
        <strain evidence="17 18">14971</strain>
    </source>
</reference>
<evidence type="ECO:0000256" key="8">
    <source>
        <dbReference type="ARBA" id="ARBA00029894"/>
    </source>
</evidence>
<evidence type="ECO:0000259" key="14">
    <source>
        <dbReference type="Pfam" id="PF01648"/>
    </source>
</evidence>
<sequence length="234" mass="24775">MYSSCSLPALFDGDIAHRAVEFRADAFTDGVATEVGVTLPEKMAKAVAKRKAEYVGGRLCAMQAIAACSGQQGTAVSSGDHGQPVWPQGLVGSITHTHGFAAAAVGKASRFAGIGMDTEQVMTAEVMHNVRARICGPEDKFSVGSPFAPELYATLVFSAKESLFKCLYPLVGKMFWFEDALIRLLPGEGGFTAELLSRLSGDFPAGRVIKGRFCLTTGLVHTGIQLANSVELVI</sequence>
<keyword evidence="7" id="KW-0259">Enterobactin biosynthesis</keyword>
<evidence type="ECO:0000313" key="19">
    <source>
        <dbReference type="Proteomes" id="UP000544107"/>
    </source>
</evidence>
<dbReference type="EMBL" id="JACIED010000003">
    <property type="protein sequence ID" value="MBB4008862.1"/>
    <property type="molecule type" value="Genomic_DNA"/>
</dbReference>
<dbReference type="InterPro" id="IPR041354">
    <property type="entry name" value="4PPT_N"/>
</dbReference>
<dbReference type="AlphaFoldDB" id="A0A1Q9A627"/>
<evidence type="ECO:0000256" key="13">
    <source>
        <dbReference type="PIRSR" id="PIRSR603542-2"/>
    </source>
</evidence>
<dbReference type="InterPro" id="IPR008278">
    <property type="entry name" value="4-PPantetheinyl_Trfase_dom"/>
</dbReference>
<dbReference type="InterPro" id="IPR003542">
    <property type="entry name" value="Enbac_synth_compD-like"/>
</dbReference>
<comment type="cofactor">
    <cofactor evidence="13">
        <name>Mg(2+)</name>
        <dbReference type="ChEBI" id="CHEBI:18420"/>
    </cofactor>
</comment>
<evidence type="ECO:0000256" key="5">
    <source>
        <dbReference type="ARBA" id="ARBA00019087"/>
    </source>
</evidence>
<dbReference type="PANTHER" id="PTHR38096:SF1">
    <property type="entry name" value="ENTEROBACTIN SYNTHASE COMPONENT D"/>
    <property type="match status" value="1"/>
</dbReference>
<comment type="pathway">
    <text evidence="2">Siderophore biosynthesis; enterobactin biosynthesis.</text>
</comment>
<dbReference type="GO" id="GO:0008897">
    <property type="term" value="F:holo-[acyl-carrier-protein] synthase activity"/>
    <property type="evidence" value="ECO:0007669"/>
    <property type="project" value="InterPro"/>
</dbReference>
<reference evidence="16 19" key="2">
    <citation type="submission" date="2020-08" db="EMBL/GenBank/DDBJ databases">
        <title>Genomic Encyclopedia of Type Strains, Phase IV (KMG-IV): sequencing the most valuable type-strain genomes for metagenomic binning, comparative biology and taxonomic classification.</title>
        <authorList>
            <person name="Goeker M."/>
        </authorList>
    </citation>
    <scope>NUCLEOTIDE SEQUENCE [LARGE SCALE GENOMIC DNA]</scope>
    <source>
        <strain evidence="16 19">DSM 100021</strain>
    </source>
</reference>
<dbReference type="Pfam" id="PF17837">
    <property type="entry name" value="4PPT_N"/>
    <property type="match status" value="1"/>
</dbReference>
<feature type="binding site" evidence="12">
    <location>
        <position position="58"/>
    </location>
    <ligand>
        <name>CoA</name>
        <dbReference type="ChEBI" id="CHEBI:57287"/>
    </ligand>
</feature>
<dbReference type="PRINTS" id="PR01399">
    <property type="entry name" value="ENTSNTHTASED"/>
</dbReference>
<evidence type="ECO:0000256" key="4">
    <source>
        <dbReference type="ARBA" id="ARBA00011503"/>
    </source>
</evidence>
<feature type="binding site" evidence="13">
    <location>
        <position position="117"/>
    </location>
    <ligand>
        <name>Mg(2+)</name>
        <dbReference type="ChEBI" id="CHEBI:18420"/>
    </ligand>
</feature>
<evidence type="ECO:0000256" key="3">
    <source>
        <dbReference type="ARBA" id="ARBA00008342"/>
    </source>
</evidence>
<evidence type="ECO:0000256" key="7">
    <source>
        <dbReference type="ARBA" id="ARBA00023191"/>
    </source>
</evidence>
<keyword evidence="13" id="KW-0479">Metal-binding</keyword>
<evidence type="ECO:0000256" key="1">
    <source>
        <dbReference type="ARBA" id="ARBA00003937"/>
    </source>
</evidence>
<feature type="binding site" evidence="13">
    <location>
        <position position="119"/>
    </location>
    <ligand>
        <name>Mg(2+)</name>
        <dbReference type="ChEBI" id="CHEBI:18420"/>
    </ligand>
</feature>
<evidence type="ECO:0000256" key="2">
    <source>
        <dbReference type="ARBA" id="ARBA00004993"/>
    </source>
</evidence>
<proteinExistence type="inferred from homology"/>
<comment type="similarity">
    <text evidence="3">Belongs to the P-Pant transferase superfamily. EntD family.</text>
</comment>
<evidence type="ECO:0000256" key="12">
    <source>
        <dbReference type="PIRSR" id="PIRSR603542-1"/>
    </source>
</evidence>
<dbReference type="SUPFAM" id="SSF56214">
    <property type="entry name" value="4'-phosphopantetheinyl transferase"/>
    <property type="match status" value="1"/>
</dbReference>
<dbReference type="Proteomes" id="UP000185598">
    <property type="component" value="Unassembled WGS sequence"/>
</dbReference>